<accession>A0AAW5B8K9</accession>
<keyword evidence="1" id="KW-1133">Transmembrane helix</keyword>
<evidence type="ECO:0000313" key="2">
    <source>
        <dbReference type="EMBL" id="MCG3419868.1"/>
    </source>
</evidence>
<comment type="caution">
    <text evidence="2">The sequence shown here is derived from an EMBL/GenBank/DDBJ whole genome shotgun (WGS) entry which is preliminary data.</text>
</comment>
<evidence type="ECO:0000256" key="1">
    <source>
        <dbReference type="SAM" id="Phobius"/>
    </source>
</evidence>
<organism evidence="2 3">
    <name type="scientific">Oceanobacillus jordanicus</name>
    <dbReference type="NCBI Taxonomy" id="2867266"/>
    <lineage>
        <taxon>Bacteria</taxon>
        <taxon>Bacillati</taxon>
        <taxon>Bacillota</taxon>
        <taxon>Bacilli</taxon>
        <taxon>Bacillales</taxon>
        <taxon>Bacillaceae</taxon>
        <taxon>Oceanobacillus</taxon>
    </lineage>
</organism>
<sequence length="227" mass="26607">MENIKIVELIMTILGIGCILLLVYYLYKRREKGNPKPWLILIITSIGLLNIQYEIASYSVPVIPIGVMIIYFEFLIKRRNWHWYRKYAWTGFLGSYILLATTLLSQPIQAFFYPNEPETYLANIHQPELITTNFISAEGKTLHKEILNDALSNLEQQKLRNEKWIDSLYDEEERFPYLITGIDPKWGIGIDTMVFIEDDGKGWLISTPEAHYYYRSPTSILKEESNE</sequence>
<evidence type="ECO:0000313" key="3">
    <source>
        <dbReference type="Proteomes" id="UP001199631"/>
    </source>
</evidence>
<keyword evidence="1" id="KW-0812">Transmembrane</keyword>
<feature type="transmembrane region" description="Helical" evidence="1">
    <location>
        <begin position="88"/>
        <end position="108"/>
    </location>
</feature>
<dbReference type="EMBL" id="JAIFZM010000009">
    <property type="protein sequence ID" value="MCG3419868.1"/>
    <property type="molecule type" value="Genomic_DNA"/>
</dbReference>
<reference evidence="2 3" key="1">
    <citation type="journal article" date="2022" name="Evol. Bioinform. Online">
        <title>Draft Genome Sequence of Oceanobacillus jordanicus Strain GSFE11, a Halotolerant Plant Growth-Promoting Bacterial Endophyte Isolated From the Jordan Valley.</title>
        <authorList>
            <person name="Alhindi T."/>
            <person name="Albdaiwi R."/>
        </authorList>
    </citation>
    <scope>NUCLEOTIDE SEQUENCE [LARGE SCALE GENOMIC DNA]</scope>
    <source>
        <strain evidence="2 3">GSFE11</strain>
    </source>
</reference>
<dbReference type="RefSeq" id="WP_238020312.1">
    <property type="nucleotide sequence ID" value="NZ_JAIFZM010000009.1"/>
</dbReference>
<proteinExistence type="predicted"/>
<keyword evidence="3" id="KW-1185">Reference proteome</keyword>
<name>A0AAW5B8K9_9BACI</name>
<feature type="transmembrane region" description="Helical" evidence="1">
    <location>
        <begin position="6"/>
        <end position="26"/>
    </location>
</feature>
<feature type="transmembrane region" description="Helical" evidence="1">
    <location>
        <begin position="38"/>
        <end position="53"/>
    </location>
</feature>
<dbReference type="Proteomes" id="UP001199631">
    <property type="component" value="Unassembled WGS sequence"/>
</dbReference>
<gene>
    <name evidence="2" type="ORF">K3T81_11955</name>
</gene>
<dbReference type="AlphaFoldDB" id="A0AAW5B8K9"/>
<protein>
    <submittedName>
        <fullName evidence="2">Uncharacterized protein</fullName>
    </submittedName>
</protein>
<feature type="transmembrane region" description="Helical" evidence="1">
    <location>
        <begin position="59"/>
        <end position="76"/>
    </location>
</feature>
<keyword evidence="1" id="KW-0472">Membrane</keyword>